<dbReference type="Pfam" id="PF25906">
    <property type="entry name" value="PucR-like_N"/>
    <property type="match status" value="1"/>
</dbReference>
<sequence>MSGSFHAAPVPPPSSEAGDGLGDQSLALYFQSQLPDLPERVLEDVWRSMPEVARASPHCSEHDAPSAVDPRLRAFVRNIADPTRSPEDRARMHRALGRSAYLHGVDPVLLQSAYQAGARFAWRRLAEALRRSGATADQLLRATEAVLASAEELSGHALASYRELSEDGTEALRRNRQRLLQVILAEPGSVAPDALSRAANAARWTVPRSIACVVLDRRWETGERLSPALDPDVLSDLRHPEPRLILPEPDRPGRIDRLRRALQGMRFAVGTRVGVAEAAQSLRIAEHALSLLRQGAFRDADHVRCDDHLSTLLLLNDEHLARRLVERRMAALERLETEPRRRLLETLLAWLSTGSQAQAAVRLHLHPQTVRYRMRRLDELFGDQLHDPAWRFEMELAIRAHRLLPHPATSLQRTD</sequence>
<dbReference type="Pfam" id="PF13556">
    <property type="entry name" value="HTH_30"/>
    <property type="match status" value="1"/>
</dbReference>
<dbReference type="Proteomes" id="UP000666915">
    <property type="component" value="Unassembled WGS sequence"/>
</dbReference>
<feature type="region of interest" description="Disordered" evidence="1">
    <location>
        <begin position="1"/>
        <end position="22"/>
    </location>
</feature>
<feature type="domain" description="PucR C-terminal helix-turn-helix" evidence="2">
    <location>
        <begin position="343"/>
        <end position="400"/>
    </location>
</feature>
<keyword evidence="5" id="KW-1185">Reference proteome</keyword>
<dbReference type="EMBL" id="JAGEOK010000005">
    <property type="protein sequence ID" value="MBO2437797.1"/>
    <property type="molecule type" value="Genomic_DNA"/>
</dbReference>
<protein>
    <submittedName>
        <fullName evidence="4">Helix-turn-helix domain-containing protein</fullName>
    </submittedName>
</protein>
<accession>A0ABS3QVZ2</accession>
<dbReference type="PANTHER" id="PTHR33744:SF1">
    <property type="entry name" value="DNA-BINDING TRANSCRIPTIONAL ACTIVATOR ADER"/>
    <property type="match status" value="1"/>
</dbReference>
<dbReference type="InterPro" id="IPR058663">
    <property type="entry name" value="PucR-like_N"/>
</dbReference>
<evidence type="ECO:0000259" key="3">
    <source>
        <dbReference type="Pfam" id="PF25906"/>
    </source>
</evidence>
<evidence type="ECO:0000313" key="4">
    <source>
        <dbReference type="EMBL" id="MBO2437797.1"/>
    </source>
</evidence>
<proteinExistence type="predicted"/>
<dbReference type="InterPro" id="IPR051448">
    <property type="entry name" value="CdaR-like_regulators"/>
</dbReference>
<feature type="domain" description="PucR-like N-terminal" evidence="3">
    <location>
        <begin position="25"/>
        <end position="184"/>
    </location>
</feature>
<evidence type="ECO:0000259" key="2">
    <source>
        <dbReference type="Pfam" id="PF13556"/>
    </source>
</evidence>
<organism evidence="4 5">
    <name type="scientific">Actinomadura nitritigenes</name>
    <dbReference type="NCBI Taxonomy" id="134602"/>
    <lineage>
        <taxon>Bacteria</taxon>
        <taxon>Bacillati</taxon>
        <taxon>Actinomycetota</taxon>
        <taxon>Actinomycetes</taxon>
        <taxon>Streptosporangiales</taxon>
        <taxon>Thermomonosporaceae</taxon>
        <taxon>Actinomadura</taxon>
    </lineage>
</organism>
<gene>
    <name evidence="4" type="ORF">J4557_09725</name>
</gene>
<comment type="caution">
    <text evidence="4">The sequence shown here is derived from an EMBL/GenBank/DDBJ whole genome shotgun (WGS) entry which is preliminary data.</text>
</comment>
<name>A0ABS3QVZ2_9ACTN</name>
<evidence type="ECO:0000313" key="5">
    <source>
        <dbReference type="Proteomes" id="UP000666915"/>
    </source>
</evidence>
<dbReference type="InterPro" id="IPR042070">
    <property type="entry name" value="PucR_C-HTH_sf"/>
</dbReference>
<dbReference type="PANTHER" id="PTHR33744">
    <property type="entry name" value="CARBOHYDRATE DIACID REGULATOR"/>
    <property type="match status" value="1"/>
</dbReference>
<dbReference type="InterPro" id="IPR025736">
    <property type="entry name" value="PucR_C-HTH_dom"/>
</dbReference>
<dbReference type="RefSeq" id="WP_208266112.1">
    <property type="nucleotide sequence ID" value="NZ_BAAAGM010000026.1"/>
</dbReference>
<reference evidence="4 5" key="1">
    <citation type="submission" date="2021-03" db="EMBL/GenBank/DDBJ databases">
        <authorList>
            <person name="Kanchanasin P."/>
            <person name="Saeng-In P."/>
            <person name="Phongsopitanun W."/>
            <person name="Yuki M."/>
            <person name="Kudo T."/>
            <person name="Ohkuma M."/>
            <person name="Tanasupawat S."/>
        </authorList>
    </citation>
    <scope>NUCLEOTIDE SEQUENCE [LARGE SCALE GENOMIC DNA]</scope>
    <source>
        <strain evidence="4 5">L46</strain>
    </source>
</reference>
<evidence type="ECO:0000256" key="1">
    <source>
        <dbReference type="SAM" id="MobiDB-lite"/>
    </source>
</evidence>
<dbReference type="Gene3D" id="1.10.10.2840">
    <property type="entry name" value="PucR C-terminal helix-turn-helix domain"/>
    <property type="match status" value="1"/>
</dbReference>